<dbReference type="PRINTS" id="PR00722">
    <property type="entry name" value="CHYMOTRYPSIN"/>
</dbReference>
<keyword evidence="9" id="KW-1185">Reference proteome</keyword>
<dbReference type="SMART" id="SM00020">
    <property type="entry name" value="Tryp_SPc"/>
    <property type="match status" value="1"/>
</dbReference>
<evidence type="ECO:0000256" key="2">
    <source>
        <dbReference type="ARBA" id="ARBA00022670"/>
    </source>
</evidence>
<dbReference type="Gene3D" id="2.40.10.10">
    <property type="entry name" value="Trypsin-like serine proteases"/>
    <property type="match status" value="2"/>
</dbReference>
<gene>
    <name evidence="8" type="ORF">O3G_MSEX011787</name>
</gene>
<dbReference type="GO" id="GO:0006508">
    <property type="term" value="P:proteolysis"/>
    <property type="evidence" value="ECO:0007669"/>
    <property type="project" value="UniProtKB-KW"/>
</dbReference>
<evidence type="ECO:0000259" key="7">
    <source>
        <dbReference type="PROSITE" id="PS50240"/>
    </source>
</evidence>
<keyword evidence="3" id="KW-0378">Hydrolase</keyword>
<organism evidence="8 9">
    <name type="scientific">Manduca sexta</name>
    <name type="common">Tobacco hawkmoth</name>
    <name type="synonym">Tobacco hornworm</name>
    <dbReference type="NCBI Taxonomy" id="7130"/>
    <lineage>
        <taxon>Eukaryota</taxon>
        <taxon>Metazoa</taxon>
        <taxon>Ecdysozoa</taxon>
        <taxon>Arthropoda</taxon>
        <taxon>Hexapoda</taxon>
        <taxon>Insecta</taxon>
        <taxon>Pterygota</taxon>
        <taxon>Neoptera</taxon>
        <taxon>Endopterygota</taxon>
        <taxon>Lepidoptera</taxon>
        <taxon>Glossata</taxon>
        <taxon>Ditrysia</taxon>
        <taxon>Bombycoidea</taxon>
        <taxon>Sphingidae</taxon>
        <taxon>Sphinginae</taxon>
        <taxon>Sphingini</taxon>
        <taxon>Manduca</taxon>
    </lineage>
</organism>
<dbReference type="Proteomes" id="UP000791440">
    <property type="component" value="Unassembled WGS sequence"/>
</dbReference>
<keyword evidence="6" id="KW-0732">Signal</keyword>
<feature type="domain" description="Peptidase S1" evidence="7">
    <location>
        <begin position="40"/>
        <end position="286"/>
    </location>
</feature>
<comment type="caution">
    <text evidence="8">The sequence shown here is derived from an EMBL/GenBank/DDBJ whole genome shotgun (WGS) entry which is preliminary data.</text>
</comment>
<evidence type="ECO:0000256" key="5">
    <source>
        <dbReference type="ARBA" id="ARBA00023157"/>
    </source>
</evidence>
<keyword evidence="5" id="KW-1015">Disulfide bond</keyword>
<accession>A0A921ZMW3</accession>
<dbReference type="InterPro" id="IPR050430">
    <property type="entry name" value="Peptidase_S1"/>
</dbReference>
<sequence length="300" mass="33446">MNVLTMLTSLLPYIIIVLPLNNAKIDRLSSLEVKEAKYSDLGDHTMVTDSEIFPYVAAILRRSTYISAGALIDENWVLTAADSLFLTRESLKSLRVRLGSINYKKGGILLPIKLFNIHPYFDDQRPVFDIALLMLPKSVRFIPTLRAIRLQKTSRVVAATHYLVTSWFSALNQNQSKPNHLESMDSIIRRRILSVSHLHPSDPDECADELTSLEVNRTDVVMCLDPGIKTDSCGRDTGAPVVLNGVLMGIVSSWKPADCSEQAPAPSFVTLISAGDVISWIHATVHGHRWSNKKNTHFNL</sequence>
<reference evidence="8" key="2">
    <citation type="submission" date="2020-12" db="EMBL/GenBank/DDBJ databases">
        <authorList>
            <person name="Kanost M."/>
        </authorList>
    </citation>
    <scope>NUCLEOTIDE SEQUENCE</scope>
</reference>
<evidence type="ECO:0000256" key="1">
    <source>
        <dbReference type="ARBA" id="ARBA00007664"/>
    </source>
</evidence>
<evidence type="ECO:0000256" key="3">
    <source>
        <dbReference type="ARBA" id="ARBA00022801"/>
    </source>
</evidence>
<dbReference type="SUPFAM" id="SSF50494">
    <property type="entry name" value="Trypsin-like serine proteases"/>
    <property type="match status" value="1"/>
</dbReference>
<dbReference type="AlphaFoldDB" id="A0A921ZMW3"/>
<reference evidence="8" key="1">
    <citation type="journal article" date="2016" name="Insect Biochem. Mol. Biol.">
        <title>Multifaceted biological insights from a draft genome sequence of the tobacco hornworm moth, Manduca sexta.</title>
        <authorList>
            <person name="Kanost M.R."/>
            <person name="Arrese E.L."/>
            <person name="Cao X."/>
            <person name="Chen Y.R."/>
            <person name="Chellapilla S."/>
            <person name="Goldsmith M.R."/>
            <person name="Grosse-Wilde E."/>
            <person name="Heckel D.G."/>
            <person name="Herndon N."/>
            <person name="Jiang H."/>
            <person name="Papanicolaou A."/>
            <person name="Qu J."/>
            <person name="Soulages J.L."/>
            <person name="Vogel H."/>
            <person name="Walters J."/>
            <person name="Waterhouse R.M."/>
            <person name="Ahn S.J."/>
            <person name="Almeida F.C."/>
            <person name="An C."/>
            <person name="Aqrawi P."/>
            <person name="Bretschneider A."/>
            <person name="Bryant W.B."/>
            <person name="Bucks S."/>
            <person name="Chao H."/>
            <person name="Chevignon G."/>
            <person name="Christen J.M."/>
            <person name="Clarke D.F."/>
            <person name="Dittmer N.T."/>
            <person name="Ferguson L.C.F."/>
            <person name="Garavelou S."/>
            <person name="Gordon K.H.J."/>
            <person name="Gunaratna R.T."/>
            <person name="Han Y."/>
            <person name="Hauser F."/>
            <person name="He Y."/>
            <person name="Heidel-Fischer H."/>
            <person name="Hirsh A."/>
            <person name="Hu Y."/>
            <person name="Jiang H."/>
            <person name="Kalra D."/>
            <person name="Klinner C."/>
            <person name="Konig C."/>
            <person name="Kovar C."/>
            <person name="Kroll A.R."/>
            <person name="Kuwar S.S."/>
            <person name="Lee S.L."/>
            <person name="Lehman R."/>
            <person name="Li K."/>
            <person name="Li Z."/>
            <person name="Liang H."/>
            <person name="Lovelace S."/>
            <person name="Lu Z."/>
            <person name="Mansfield J.H."/>
            <person name="McCulloch K.J."/>
            <person name="Mathew T."/>
            <person name="Morton B."/>
            <person name="Muzny D.M."/>
            <person name="Neunemann D."/>
            <person name="Ongeri F."/>
            <person name="Pauchet Y."/>
            <person name="Pu L.L."/>
            <person name="Pyrousis I."/>
            <person name="Rao X.J."/>
            <person name="Redding A."/>
            <person name="Roesel C."/>
            <person name="Sanchez-Gracia A."/>
            <person name="Schaack S."/>
            <person name="Shukla A."/>
            <person name="Tetreau G."/>
            <person name="Wang Y."/>
            <person name="Xiong G.H."/>
            <person name="Traut W."/>
            <person name="Walsh T.K."/>
            <person name="Worley K.C."/>
            <person name="Wu D."/>
            <person name="Wu W."/>
            <person name="Wu Y.Q."/>
            <person name="Zhang X."/>
            <person name="Zou Z."/>
            <person name="Zucker H."/>
            <person name="Briscoe A.D."/>
            <person name="Burmester T."/>
            <person name="Clem R.J."/>
            <person name="Feyereisen R."/>
            <person name="Grimmelikhuijzen C.J.P."/>
            <person name="Hamodrakas S.J."/>
            <person name="Hansson B.S."/>
            <person name="Huguet E."/>
            <person name="Jermiin L.S."/>
            <person name="Lan Q."/>
            <person name="Lehman H.K."/>
            <person name="Lorenzen M."/>
            <person name="Merzendorfer H."/>
            <person name="Michalopoulos I."/>
            <person name="Morton D.B."/>
            <person name="Muthukrishnan S."/>
            <person name="Oakeshott J.G."/>
            <person name="Palmer W."/>
            <person name="Park Y."/>
            <person name="Passarelli A.L."/>
            <person name="Rozas J."/>
            <person name="Schwartz L.M."/>
            <person name="Smith W."/>
            <person name="Southgate A."/>
            <person name="Vilcinskas A."/>
            <person name="Vogt R."/>
            <person name="Wang P."/>
            <person name="Werren J."/>
            <person name="Yu X.Q."/>
            <person name="Zhou J.J."/>
            <person name="Brown S.J."/>
            <person name="Scherer S.E."/>
            <person name="Richards S."/>
            <person name="Blissard G.W."/>
        </authorList>
    </citation>
    <scope>NUCLEOTIDE SEQUENCE</scope>
</reference>
<comment type="similarity">
    <text evidence="1">Belongs to the peptidase S1 family.</text>
</comment>
<evidence type="ECO:0000313" key="9">
    <source>
        <dbReference type="Proteomes" id="UP000791440"/>
    </source>
</evidence>
<feature type="chain" id="PRO_5037136581" description="Peptidase S1 domain-containing protein" evidence="6">
    <location>
        <begin position="24"/>
        <end position="300"/>
    </location>
</feature>
<dbReference type="InterPro" id="IPR001254">
    <property type="entry name" value="Trypsin_dom"/>
</dbReference>
<evidence type="ECO:0000256" key="6">
    <source>
        <dbReference type="SAM" id="SignalP"/>
    </source>
</evidence>
<protein>
    <recommendedName>
        <fullName evidence="7">Peptidase S1 domain-containing protein</fullName>
    </recommendedName>
</protein>
<dbReference type="PANTHER" id="PTHR24276:SF96">
    <property type="entry name" value="PEPTIDASE S1 DOMAIN-CONTAINING PROTEIN"/>
    <property type="match status" value="1"/>
</dbReference>
<dbReference type="PROSITE" id="PS50240">
    <property type="entry name" value="TRYPSIN_DOM"/>
    <property type="match status" value="1"/>
</dbReference>
<evidence type="ECO:0000313" key="8">
    <source>
        <dbReference type="EMBL" id="KAG6460119.1"/>
    </source>
</evidence>
<dbReference type="InterPro" id="IPR009003">
    <property type="entry name" value="Peptidase_S1_PA"/>
</dbReference>
<dbReference type="Pfam" id="PF00089">
    <property type="entry name" value="Trypsin"/>
    <property type="match status" value="1"/>
</dbReference>
<dbReference type="InterPro" id="IPR001314">
    <property type="entry name" value="Peptidase_S1A"/>
</dbReference>
<keyword evidence="4" id="KW-0720">Serine protease</keyword>
<proteinExistence type="inferred from homology"/>
<dbReference type="GO" id="GO:0004252">
    <property type="term" value="F:serine-type endopeptidase activity"/>
    <property type="evidence" value="ECO:0007669"/>
    <property type="project" value="InterPro"/>
</dbReference>
<keyword evidence="2" id="KW-0645">Protease</keyword>
<name>A0A921ZMW3_MANSE</name>
<dbReference type="InterPro" id="IPR043504">
    <property type="entry name" value="Peptidase_S1_PA_chymotrypsin"/>
</dbReference>
<evidence type="ECO:0000256" key="4">
    <source>
        <dbReference type="ARBA" id="ARBA00022825"/>
    </source>
</evidence>
<dbReference type="PANTHER" id="PTHR24276">
    <property type="entry name" value="POLYSERASE-RELATED"/>
    <property type="match status" value="1"/>
</dbReference>
<feature type="signal peptide" evidence="6">
    <location>
        <begin position="1"/>
        <end position="23"/>
    </location>
</feature>
<dbReference type="EMBL" id="JH668656">
    <property type="protein sequence ID" value="KAG6460119.1"/>
    <property type="molecule type" value="Genomic_DNA"/>
</dbReference>